<gene>
    <name evidence="1" type="ORF">ABT39_MTgene2767</name>
</gene>
<evidence type="ECO:0000313" key="1">
    <source>
        <dbReference type="EMBL" id="KUM49542.1"/>
    </source>
</evidence>
<keyword evidence="1" id="KW-0496">Mitochondrion</keyword>
<name>A0A101M270_PICGL</name>
<organism evidence="1">
    <name type="scientific">Picea glauca</name>
    <name type="common">White spruce</name>
    <name type="synonym">Pinus glauca</name>
    <dbReference type="NCBI Taxonomy" id="3330"/>
    <lineage>
        <taxon>Eukaryota</taxon>
        <taxon>Viridiplantae</taxon>
        <taxon>Streptophyta</taxon>
        <taxon>Embryophyta</taxon>
        <taxon>Tracheophyta</taxon>
        <taxon>Spermatophyta</taxon>
        <taxon>Pinopsida</taxon>
        <taxon>Pinidae</taxon>
        <taxon>Conifers I</taxon>
        <taxon>Pinales</taxon>
        <taxon>Pinaceae</taxon>
        <taxon>Picea</taxon>
    </lineage>
</organism>
<protein>
    <submittedName>
        <fullName evidence="1">Uncharacterized protein</fullName>
    </submittedName>
</protein>
<proteinExistence type="predicted"/>
<accession>A0A101M270</accession>
<dbReference type="AlphaFoldDB" id="A0A101M270"/>
<comment type="caution">
    <text evidence="1">The sequence shown here is derived from an EMBL/GenBank/DDBJ whole genome shotgun (WGS) entry which is preliminary data.</text>
</comment>
<reference evidence="1" key="1">
    <citation type="journal article" date="2015" name="Genome Biol. Evol.">
        <title>Organellar Genomes of White Spruce (Picea glauca): Assembly and Annotation.</title>
        <authorList>
            <person name="Jackman S.D."/>
            <person name="Warren R.L."/>
            <person name="Gibb E.A."/>
            <person name="Vandervalk B.P."/>
            <person name="Mohamadi H."/>
            <person name="Chu J."/>
            <person name="Raymond A."/>
            <person name="Pleasance S."/>
            <person name="Coope R."/>
            <person name="Wildung M.R."/>
            <person name="Ritland C.E."/>
            <person name="Bousquet J."/>
            <person name="Jones S.J."/>
            <person name="Bohlmann J."/>
            <person name="Birol I."/>
        </authorList>
    </citation>
    <scope>NUCLEOTIDE SEQUENCE [LARGE SCALE GENOMIC DNA]</scope>
    <source>
        <tissue evidence="1">Flushing bud</tissue>
    </source>
</reference>
<dbReference type="EMBL" id="LKAM01000002">
    <property type="protein sequence ID" value="KUM49542.1"/>
    <property type="molecule type" value="Genomic_DNA"/>
</dbReference>
<geneLocation type="mitochondrion" evidence="1"/>
<sequence>MKIRNKMDEYDKEDASPDLGLTLKLPHVIASAAFDTLFNRRIKKKRCMRFLTRSGLARPNLTLFGFKLPHAEVPCFVGGPINKKEDMYVPI</sequence>